<dbReference type="Pfam" id="PF01520">
    <property type="entry name" value="Amidase_3"/>
    <property type="match status" value="1"/>
</dbReference>
<dbReference type="PROSITE" id="PS51781">
    <property type="entry name" value="SH3B"/>
    <property type="match status" value="1"/>
</dbReference>
<dbReference type="InterPro" id="IPR002508">
    <property type="entry name" value="MurNAc-LAA_cat"/>
</dbReference>
<evidence type="ECO:0000256" key="2">
    <source>
        <dbReference type="ARBA" id="ARBA00023316"/>
    </source>
</evidence>
<organism evidence="4 5">
    <name type="scientific">Metabacillus idriensis</name>
    <dbReference type="NCBI Taxonomy" id="324768"/>
    <lineage>
        <taxon>Bacteria</taxon>
        <taxon>Bacillati</taxon>
        <taxon>Bacillota</taxon>
        <taxon>Bacilli</taxon>
        <taxon>Bacillales</taxon>
        <taxon>Bacillaceae</taxon>
        <taxon>Metabacillus</taxon>
    </lineage>
</organism>
<dbReference type="Gene3D" id="2.30.30.40">
    <property type="entry name" value="SH3 Domains"/>
    <property type="match status" value="2"/>
</dbReference>
<sequence length="570" mass="62359">MKKLLVSVIAVFLLAAGMIEFWTPQKAEASTVTFTYYAKNEFEARTGPGDRFSKAGRVGFQTAFTIKKGGISSGWAEIKLGGKTMYAKAADITNKKPSQPVYFNYYTKEPVSFYGGRGTQTKRYGSIAEDAVIKVAKGTVLNGWVEISHKGTKYYADYTKLTSAQPVFFTYYAVKNVTLYNERNTKTPKAKIAPGSVVKVKKGSVISGWSRIEYNGIKGYAPYSSIASKPVYFTYYANKNTKVYTSKSTASSVLASLTTNDQTKIRQGGIANGWAEADHNGKTGYIRSSDIVNKPVAVEEIAPEELKYYVRVNLSLRTKKSTSSSIILTIPQGKEVEVLNPAELKDDWVSVKYSGKTGYVSAKYLTLEPVAKDTELNKVIVIDPGHGGKDPGAIGNGLQEKDVTLAVGKTAAEKLKKLGYDVHMTRSDDTFLSLNERTDFSYSKNAGVFVSFHMNSSTAPSANGTETFATNGSGSFSTSSMTDKEKADSAKLAAFIQSRLVTALKTTNRGIKEEAFYVIDKNYTRSVLIEMGFISNKNDAAIFKTNSGRDTAAEAIAQGVNDFYQWKKNN</sequence>
<dbReference type="CDD" id="cd02696">
    <property type="entry name" value="MurNAc-LAA"/>
    <property type="match status" value="1"/>
</dbReference>
<keyword evidence="2" id="KW-0961">Cell wall biogenesis/degradation</keyword>
<dbReference type="GO" id="GO:0008745">
    <property type="term" value="F:N-acetylmuramoyl-L-alanine amidase activity"/>
    <property type="evidence" value="ECO:0007669"/>
    <property type="project" value="InterPro"/>
</dbReference>
<dbReference type="EMBL" id="WKKF01000002">
    <property type="protein sequence ID" value="MRX54303.1"/>
    <property type="molecule type" value="Genomic_DNA"/>
</dbReference>
<dbReference type="GO" id="GO:0030288">
    <property type="term" value="C:outer membrane-bounded periplasmic space"/>
    <property type="evidence" value="ECO:0007669"/>
    <property type="project" value="TreeGrafter"/>
</dbReference>
<dbReference type="GO" id="GO:0071555">
    <property type="term" value="P:cell wall organization"/>
    <property type="evidence" value="ECO:0007669"/>
    <property type="project" value="UniProtKB-KW"/>
</dbReference>
<keyword evidence="5" id="KW-1185">Reference proteome</keyword>
<dbReference type="GO" id="GO:0009253">
    <property type="term" value="P:peptidoglycan catabolic process"/>
    <property type="evidence" value="ECO:0007669"/>
    <property type="project" value="InterPro"/>
</dbReference>
<proteinExistence type="predicted"/>
<name>A0A6I2MEV3_9BACI</name>
<dbReference type="Pfam" id="PF08239">
    <property type="entry name" value="SH3_3"/>
    <property type="match status" value="1"/>
</dbReference>
<evidence type="ECO:0000313" key="5">
    <source>
        <dbReference type="Proteomes" id="UP000441585"/>
    </source>
</evidence>
<gene>
    <name evidence="4" type="ORF">GJU41_09990</name>
</gene>
<dbReference type="SMART" id="SM00646">
    <property type="entry name" value="Ami_3"/>
    <property type="match status" value="1"/>
</dbReference>
<dbReference type="InterPro" id="IPR003646">
    <property type="entry name" value="SH3-like_bac-type"/>
</dbReference>
<accession>A0A6I2MEV3</accession>
<dbReference type="PANTHER" id="PTHR30404">
    <property type="entry name" value="N-ACETYLMURAMOYL-L-ALANINE AMIDASE"/>
    <property type="match status" value="1"/>
</dbReference>
<evidence type="ECO:0000313" key="4">
    <source>
        <dbReference type="EMBL" id="MRX54303.1"/>
    </source>
</evidence>
<protein>
    <submittedName>
        <fullName evidence="4">SH3 domain-containing protein</fullName>
    </submittedName>
</protein>
<evidence type="ECO:0000256" key="1">
    <source>
        <dbReference type="ARBA" id="ARBA00022801"/>
    </source>
</evidence>
<dbReference type="SMART" id="SM00287">
    <property type="entry name" value="SH3b"/>
    <property type="match status" value="4"/>
</dbReference>
<dbReference type="Gene3D" id="3.40.630.40">
    <property type="entry name" value="Zn-dependent exopeptidases"/>
    <property type="match status" value="1"/>
</dbReference>
<comment type="caution">
    <text evidence="4">The sequence shown here is derived from an EMBL/GenBank/DDBJ whole genome shotgun (WGS) entry which is preliminary data.</text>
</comment>
<evidence type="ECO:0000259" key="3">
    <source>
        <dbReference type="PROSITE" id="PS51781"/>
    </source>
</evidence>
<dbReference type="RefSeq" id="WP_154318508.1">
    <property type="nucleotide sequence ID" value="NZ_CAJGAA010000002.1"/>
</dbReference>
<reference evidence="4 5" key="1">
    <citation type="submission" date="2019-11" db="EMBL/GenBank/DDBJ databases">
        <title>Bacillus idriensis genome.</title>
        <authorList>
            <person name="Konopka E.N."/>
            <person name="Newman J.D."/>
        </authorList>
    </citation>
    <scope>NUCLEOTIDE SEQUENCE [LARGE SCALE GENOMIC DNA]</scope>
    <source>
        <strain evidence="4 5">DSM 19097</strain>
    </source>
</reference>
<dbReference type="Proteomes" id="UP000441585">
    <property type="component" value="Unassembled WGS sequence"/>
</dbReference>
<dbReference type="InterPro" id="IPR050695">
    <property type="entry name" value="N-acetylmuramoyl_amidase_3"/>
</dbReference>
<dbReference type="SUPFAM" id="SSF53187">
    <property type="entry name" value="Zn-dependent exopeptidases"/>
    <property type="match status" value="1"/>
</dbReference>
<dbReference type="PANTHER" id="PTHR30404:SF0">
    <property type="entry name" value="N-ACETYLMURAMOYL-L-ALANINE AMIDASE AMIC"/>
    <property type="match status" value="1"/>
</dbReference>
<keyword evidence="1" id="KW-0378">Hydrolase</keyword>
<dbReference type="AlphaFoldDB" id="A0A6I2MEV3"/>
<feature type="domain" description="SH3b" evidence="3">
    <location>
        <begin position="304"/>
        <end position="369"/>
    </location>
</feature>